<proteinExistence type="predicted"/>
<dbReference type="AlphaFoldDB" id="A0A7X5ALQ6"/>
<gene>
    <name evidence="1" type="ORF">GRB80_04225</name>
</gene>
<comment type="caution">
    <text evidence="1">The sequence shown here is derived from an EMBL/GenBank/DDBJ whole genome shotgun (WGS) entry which is preliminary data.</text>
</comment>
<keyword evidence="2" id="KW-1185">Reference proteome</keyword>
<organism evidence="1 2">
    <name type="scientific">Halomonas icarae</name>
    <dbReference type="NCBI Taxonomy" id="2691040"/>
    <lineage>
        <taxon>Bacteria</taxon>
        <taxon>Pseudomonadati</taxon>
        <taxon>Pseudomonadota</taxon>
        <taxon>Gammaproteobacteria</taxon>
        <taxon>Oceanospirillales</taxon>
        <taxon>Halomonadaceae</taxon>
        <taxon>Halomonas</taxon>
    </lineage>
</organism>
<accession>A0A7X5ALQ6</accession>
<evidence type="ECO:0000313" key="1">
    <source>
        <dbReference type="EMBL" id="NAW12044.1"/>
    </source>
</evidence>
<dbReference type="EMBL" id="WUTS01000001">
    <property type="protein sequence ID" value="NAW12044.1"/>
    <property type="molecule type" value="Genomic_DNA"/>
</dbReference>
<evidence type="ECO:0000313" key="2">
    <source>
        <dbReference type="Proteomes" id="UP000448235"/>
    </source>
</evidence>
<protein>
    <submittedName>
        <fullName evidence="1">Uncharacterized protein</fullName>
    </submittedName>
</protein>
<dbReference type="Proteomes" id="UP000448235">
    <property type="component" value="Unassembled WGS sequence"/>
</dbReference>
<reference evidence="1 2" key="1">
    <citation type="submission" date="2019-12" db="EMBL/GenBank/DDBJ databases">
        <title>Draft genome sequencing of Halomonas icarensis D1-1.</title>
        <authorList>
            <person name="Pandiyan K."/>
            <person name="Kushwaha P."/>
            <person name="Gowdham M."/>
            <person name="Chakdar H."/>
            <person name="Singh A."/>
            <person name="Kumar M."/>
            <person name="Saxena A.K."/>
        </authorList>
    </citation>
    <scope>NUCLEOTIDE SEQUENCE [LARGE SCALE GENOMIC DNA]</scope>
    <source>
        <strain evidence="1 2">D1-1</strain>
    </source>
</reference>
<sequence>MGERDKLRQFRELDDAFAEALRALDATPAAESAAELALEPSEAEDMARVTTVPEGFEKRLEALMAEYDFSSQRVRELLETLQHFESNA</sequence>
<name>A0A7X5ALQ6_9GAMM</name>